<dbReference type="PROSITE" id="PS01149">
    <property type="entry name" value="PSI_RSU"/>
    <property type="match status" value="1"/>
</dbReference>
<dbReference type="Gene3D" id="3.30.70.580">
    <property type="entry name" value="Pseudouridine synthase I, catalytic domain, N-terminal subdomain"/>
    <property type="match status" value="1"/>
</dbReference>
<evidence type="ECO:0000313" key="8">
    <source>
        <dbReference type="Proteomes" id="UP000196053"/>
    </source>
</evidence>
<evidence type="ECO:0000256" key="5">
    <source>
        <dbReference type="RuleBase" id="RU003887"/>
    </source>
</evidence>
<dbReference type="EC" id="5.4.99.-" evidence="5"/>
<evidence type="ECO:0000256" key="1">
    <source>
        <dbReference type="ARBA" id="ARBA00008348"/>
    </source>
</evidence>
<keyword evidence="3 5" id="KW-0413">Isomerase</keyword>
<dbReference type="KEGG" id="hsd:SD1D_1041"/>
<keyword evidence="8" id="KW-1185">Reference proteome</keyword>
<keyword evidence="2 4" id="KW-0694">RNA-binding</keyword>
<dbReference type="Gene3D" id="3.30.70.1560">
    <property type="entry name" value="Alpha-L RNA-binding motif"/>
    <property type="match status" value="1"/>
</dbReference>
<dbReference type="FunFam" id="3.30.70.1560:FF:000001">
    <property type="entry name" value="Pseudouridine synthase"/>
    <property type="match status" value="1"/>
</dbReference>
<dbReference type="InterPro" id="IPR036986">
    <property type="entry name" value="S4_RNA-bd_sf"/>
</dbReference>
<dbReference type="Pfam" id="PF01479">
    <property type="entry name" value="S4"/>
    <property type="match status" value="1"/>
</dbReference>
<dbReference type="PANTHER" id="PTHR47683:SF4">
    <property type="entry name" value="PSEUDOURIDINE SYNTHASE"/>
    <property type="match status" value="1"/>
</dbReference>
<dbReference type="GO" id="GO:0003723">
    <property type="term" value="F:RNA binding"/>
    <property type="evidence" value="ECO:0007669"/>
    <property type="project" value="UniProtKB-KW"/>
</dbReference>
<organism evidence="7 8">
    <name type="scientific">Herbinix luporum</name>
    <dbReference type="NCBI Taxonomy" id="1679721"/>
    <lineage>
        <taxon>Bacteria</taxon>
        <taxon>Bacillati</taxon>
        <taxon>Bacillota</taxon>
        <taxon>Clostridia</taxon>
        <taxon>Lachnospirales</taxon>
        <taxon>Lachnospiraceae</taxon>
        <taxon>Herbinix</taxon>
    </lineage>
</organism>
<dbReference type="GO" id="GO:0000455">
    <property type="term" value="P:enzyme-directed rRNA pseudouridine synthesis"/>
    <property type="evidence" value="ECO:0007669"/>
    <property type="project" value="UniProtKB-ARBA"/>
</dbReference>
<comment type="similarity">
    <text evidence="1 5">Belongs to the pseudouridine synthase RsuA family.</text>
</comment>
<dbReference type="InterPro" id="IPR050343">
    <property type="entry name" value="RsuA_PseudoU_synthase"/>
</dbReference>
<evidence type="ECO:0000256" key="4">
    <source>
        <dbReference type="PROSITE-ProRule" id="PRU00182"/>
    </source>
</evidence>
<dbReference type="CDD" id="cd02553">
    <property type="entry name" value="PseudoU_synth_RsuA"/>
    <property type="match status" value="1"/>
</dbReference>
<protein>
    <recommendedName>
        <fullName evidence="5">Pseudouridine synthase</fullName>
        <ecNumber evidence="5">5.4.99.-</ecNumber>
    </recommendedName>
</protein>
<dbReference type="EMBL" id="LN879430">
    <property type="protein sequence ID" value="CUH92587.1"/>
    <property type="molecule type" value="Genomic_DNA"/>
</dbReference>
<evidence type="ECO:0000256" key="2">
    <source>
        <dbReference type="ARBA" id="ARBA00022884"/>
    </source>
</evidence>
<proteinExistence type="inferred from homology"/>
<dbReference type="InterPro" id="IPR020103">
    <property type="entry name" value="PsdUridine_synth_cat_dom_sf"/>
</dbReference>
<dbReference type="CDD" id="cd00165">
    <property type="entry name" value="S4"/>
    <property type="match status" value="1"/>
</dbReference>
<accession>A0A0K8J538</accession>
<dbReference type="NCBIfam" id="TIGR00093">
    <property type="entry name" value="pseudouridine synthase"/>
    <property type="match status" value="1"/>
</dbReference>
<dbReference type="Gene3D" id="3.10.290.10">
    <property type="entry name" value="RNA-binding S4 domain"/>
    <property type="match status" value="1"/>
</dbReference>
<dbReference type="InterPro" id="IPR042092">
    <property type="entry name" value="PsdUridine_s_RsuA/RluB/E/F_cat"/>
</dbReference>
<dbReference type="PANTHER" id="PTHR47683">
    <property type="entry name" value="PSEUDOURIDINE SYNTHASE FAMILY PROTEIN-RELATED"/>
    <property type="match status" value="1"/>
</dbReference>
<feature type="domain" description="RNA-binding S4" evidence="6">
    <location>
        <begin position="5"/>
        <end position="65"/>
    </location>
</feature>
<dbReference type="SUPFAM" id="SSF55174">
    <property type="entry name" value="Alpha-L RNA-binding motif"/>
    <property type="match status" value="1"/>
</dbReference>
<sequence length="245" mass="27842">MAKLLRLDKYLSDMNIGSRSEIKIWIRKGRVCINSVPCKKPEEKVEINKDEVCFDGKIIKYEKYIYLMLNKPAGFVSATKDKKDKTVIDLISDIPHKDLFPVGRLDKDTEGLLLITNHGELAHQLLSPKKKIDKVYYARIEGRVTTDDVEAFLSGISIGEEKPCLPAKLNILVSGDISEIELTICEGKFHQVKRMFEAVGKKVIYLKRISMADLPLDPNLAPGEYRRLTDGEIEHLKNITSLKKE</sequence>
<dbReference type="InterPro" id="IPR018496">
    <property type="entry name" value="PsdUridine_synth_RsuA/RluB_CS"/>
</dbReference>
<name>A0A0K8J538_9FIRM</name>
<dbReference type="InterPro" id="IPR006145">
    <property type="entry name" value="PsdUridine_synth_RsuA/RluA"/>
</dbReference>
<evidence type="ECO:0000256" key="3">
    <source>
        <dbReference type="ARBA" id="ARBA00023235"/>
    </source>
</evidence>
<dbReference type="PROSITE" id="PS50889">
    <property type="entry name" value="S4"/>
    <property type="match status" value="1"/>
</dbReference>
<dbReference type="InterPro" id="IPR020094">
    <property type="entry name" value="TruA/RsuA/RluB/E/F_N"/>
</dbReference>
<dbReference type="InterPro" id="IPR002942">
    <property type="entry name" value="S4_RNA-bd"/>
</dbReference>
<dbReference type="InterPro" id="IPR000748">
    <property type="entry name" value="PsdUridine_synth_RsuA/RluB/E/F"/>
</dbReference>
<dbReference type="AlphaFoldDB" id="A0A0K8J538"/>
<dbReference type="Pfam" id="PF00849">
    <property type="entry name" value="PseudoU_synth_2"/>
    <property type="match status" value="1"/>
</dbReference>
<dbReference type="Proteomes" id="UP000196053">
    <property type="component" value="Chromosome I"/>
</dbReference>
<dbReference type="GO" id="GO:0005829">
    <property type="term" value="C:cytosol"/>
    <property type="evidence" value="ECO:0007669"/>
    <property type="project" value="UniProtKB-ARBA"/>
</dbReference>
<dbReference type="RefSeq" id="WP_058257943.1">
    <property type="nucleotide sequence ID" value="NZ_LN879430.1"/>
</dbReference>
<reference evidence="8" key="1">
    <citation type="submission" date="2015-09" db="EMBL/GenBank/DDBJ databases">
        <authorList>
            <person name="Wibberg D."/>
        </authorList>
    </citation>
    <scope>NUCLEOTIDE SEQUENCE [LARGE SCALE GENOMIC DNA]</scope>
    <source>
        <strain evidence="8">SD1D</strain>
    </source>
</reference>
<gene>
    <name evidence="7" type="primary">ytzG</name>
    <name evidence="7" type="ORF">SD1D_1041</name>
</gene>
<dbReference type="SMART" id="SM00363">
    <property type="entry name" value="S4"/>
    <property type="match status" value="1"/>
</dbReference>
<dbReference type="GO" id="GO:0120159">
    <property type="term" value="F:rRNA pseudouridine synthase activity"/>
    <property type="evidence" value="ECO:0007669"/>
    <property type="project" value="UniProtKB-ARBA"/>
</dbReference>
<dbReference type="SUPFAM" id="SSF55120">
    <property type="entry name" value="Pseudouridine synthase"/>
    <property type="match status" value="1"/>
</dbReference>
<evidence type="ECO:0000259" key="6">
    <source>
        <dbReference type="SMART" id="SM00363"/>
    </source>
</evidence>
<evidence type="ECO:0000313" key="7">
    <source>
        <dbReference type="EMBL" id="CUH92587.1"/>
    </source>
</evidence>